<accession>A0A9W8MLK8</accession>
<keyword evidence="3" id="KW-1185">Reference proteome</keyword>
<dbReference type="AlphaFoldDB" id="A0A9W8MLK8"/>
<organism evidence="2 3">
    <name type="scientific">Candolleomyces eurysporus</name>
    <dbReference type="NCBI Taxonomy" id="2828524"/>
    <lineage>
        <taxon>Eukaryota</taxon>
        <taxon>Fungi</taxon>
        <taxon>Dikarya</taxon>
        <taxon>Basidiomycota</taxon>
        <taxon>Agaricomycotina</taxon>
        <taxon>Agaricomycetes</taxon>
        <taxon>Agaricomycetidae</taxon>
        <taxon>Agaricales</taxon>
        <taxon>Agaricineae</taxon>
        <taxon>Psathyrellaceae</taxon>
        <taxon>Candolleomyces</taxon>
    </lineage>
</organism>
<evidence type="ECO:0000256" key="1">
    <source>
        <dbReference type="SAM" id="Phobius"/>
    </source>
</evidence>
<gene>
    <name evidence="2" type="ORF">H1R20_g4151</name>
</gene>
<evidence type="ECO:0000313" key="2">
    <source>
        <dbReference type="EMBL" id="KAJ2932949.1"/>
    </source>
</evidence>
<keyword evidence="1" id="KW-0472">Membrane</keyword>
<keyword evidence="1" id="KW-1133">Transmembrane helix</keyword>
<dbReference type="EMBL" id="JANBPK010000755">
    <property type="protein sequence ID" value="KAJ2932949.1"/>
    <property type="molecule type" value="Genomic_DNA"/>
</dbReference>
<comment type="caution">
    <text evidence="2">The sequence shown here is derived from an EMBL/GenBank/DDBJ whole genome shotgun (WGS) entry which is preliminary data.</text>
</comment>
<keyword evidence="1" id="KW-0812">Transmembrane</keyword>
<evidence type="ECO:0000313" key="3">
    <source>
        <dbReference type="Proteomes" id="UP001140091"/>
    </source>
</evidence>
<sequence>MIPTLLLKRILVVIFFIIIILRYIPVQRLLNLGLSMRSTPIRLRRATRDCQKEASGDL</sequence>
<protein>
    <submittedName>
        <fullName evidence="2">Uncharacterized protein</fullName>
    </submittedName>
</protein>
<name>A0A9W8MLK8_9AGAR</name>
<feature type="transmembrane region" description="Helical" evidence="1">
    <location>
        <begin position="6"/>
        <end position="24"/>
    </location>
</feature>
<dbReference type="Proteomes" id="UP001140091">
    <property type="component" value="Unassembled WGS sequence"/>
</dbReference>
<proteinExistence type="predicted"/>
<feature type="non-terminal residue" evidence="2">
    <location>
        <position position="58"/>
    </location>
</feature>
<reference evidence="2" key="1">
    <citation type="submission" date="2022-06" db="EMBL/GenBank/DDBJ databases">
        <title>Genome Sequence of Candolleomyces eurysporus.</title>
        <authorList>
            <person name="Buettner E."/>
        </authorList>
    </citation>
    <scope>NUCLEOTIDE SEQUENCE</scope>
    <source>
        <strain evidence="2">VTCC 930004</strain>
    </source>
</reference>